<dbReference type="InterPro" id="IPR000719">
    <property type="entry name" value="Prot_kinase_dom"/>
</dbReference>
<evidence type="ECO:0000256" key="5">
    <source>
        <dbReference type="PROSITE-ProRule" id="PRU10141"/>
    </source>
</evidence>
<accession>A0A8J7U4N4</accession>
<dbReference type="SMART" id="SM00220">
    <property type="entry name" value="S_TKc"/>
    <property type="match status" value="1"/>
</dbReference>
<sequence length="406" mass="45143">MDRTHWQRLNEHIALLDEMDPSRGDAYLKRLAENDPTMADELRAFIETDTDDVSQLAASARFHDDLSGQNIAGYAIVRRLGAGGMGTVYLAEAVDNPKRQVAVKVLSLAAPSPEIRERFDIEQRILGRLNHDHIAQLYEAGRLINGRPYFVMELVRGLPITQYCDLNQCSPEERFDLFRQTCAAVAHANDQGILHRDIKPSNVLVSRHNGVATVKVIDFGIAKDLNAVQDLTSHPHSPGTQRYMSPEQAGALGRDGRPALQDHRVDVYSLGVLLYELLLGEPPLSWSPGTAPLQIYSDICFRPAPLPRWIWKGLDEETREQRAAARGLTPRQWAAHLGEPITWVAMKALAKNPATRYASAREAAADVARYQNNQRLNAAAPSLREACGNLMRRHGLAATSLFLARS</sequence>
<feature type="region of interest" description="Disordered" evidence="6">
    <location>
        <begin position="233"/>
        <end position="253"/>
    </location>
</feature>
<evidence type="ECO:0000256" key="6">
    <source>
        <dbReference type="SAM" id="MobiDB-lite"/>
    </source>
</evidence>
<evidence type="ECO:0000256" key="4">
    <source>
        <dbReference type="ARBA" id="ARBA00022840"/>
    </source>
</evidence>
<comment type="caution">
    <text evidence="8">The sequence shown here is derived from an EMBL/GenBank/DDBJ whole genome shotgun (WGS) entry which is preliminary data.</text>
</comment>
<evidence type="ECO:0000313" key="9">
    <source>
        <dbReference type="Proteomes" id="UP000664417"/>
    </source>
</evidence>
<feature type="compositionally biased region" description="Polar residues" evidence="6">
    <location>
        <begin position="233"/>
        <end position="243"/>
    </location>
</feature>
<dbReference type="EMBL" id="JAFREP010000019">
    <property type="protein sequence ID" value="MBO1320822.1"/>
    <property type="molecule type" value="Genomic_DNA"/>
</dbReference>
<dbReference type="GO" id="GO:0005524">
    <property type="term" value="F:ATP binding"/>
    <property type="evidence" value="ECO:0007669"/>
    <property type="project" value="UniProtKB-UniRule"/>
</dbReference>
<dbReference type="Pfam" id="PF00069">
    <property type="entry name" value="Pkinase"/>
    <property type="match status" value="1"/>
</dbReference>
<keyword evidence="4 5" id="KW-0067">ATP-binding</keyword>
<keyword evidence="1" id="KW-0808">Transferase</keyword>
<evidence type="ECO:0000256" key="2">
    <source>
        <dbReference type="ARBA" id="ARBA00022741"/>
    </source>
</evidence>
<keyword evidence="3 8" id="KW-0418">Kinase</keyword>
<dbReference type="InterPro" id="IPR008271">
    <property type="entry name" value="Ser/Thr_kinase_AS"/>
</dbReference>
<gene>
    <name evidence="8" type="ORF">J3U88_20250</name>
</gene>
<evidence type="ECO:0000259" key="7">
    <source>
        <dbReference type="PROSITE" id="PS50011"/>
    </source>
</evidence>
<dbReference type="SUPFAM" id="SSF56112">
    <property type="entry name" value="Protein kinase-like (PK-like)"/>
    <property type="match status" value="1"/>
</dbReference>
<keyword evidence="8" id="KW-0723">Serine/threonine-protein kinase</keyword>
<dbReference type="GO" id="GO:0004674">
    <property type="term" value="F:protein serine/threonine kinase activity"/>
    <property type="evidence" value="ECO:0007669"/>
    <property type="project" value="UniProtKB-KW"/>
</dbReference>
<name>A0A8J7U4N4_9BACT</name>
<dbReference type="RefSeq" id="WP_207860779.1">
    <property type="nucleotide sequence ID" value="NZ_JAFREP010000019.1"/>
</dbReference>
<evidence type="ECO:0000313" key="8">
    <source>
        <dbReference type="EMBL" id="MBO1320822.1"/>
    </source>
</evidence>
<dbReference type="PROSITE" id="PS50011">
    <property type="entry name" value="PROTEIN_KINASE_DOM"/>
    <property type="match status" value="1"/>
</dbReference>
<dbReference type="Proteomes" id="UP000664417">
    <property type="component" value="Unassembled WGS sequence"/>
</dbReference>
<dbReference type="InterPro" id="IPR017441">
    <property type="entry name" value="Protein_kinase_ATP_BS"/>
</dbReference>
<dbReference type="AlphaFoldDB" id="A0A8J7U4N4"/>
<dbReference type="PROSITE" id="PS00108">
    <property type="entry name" value="PROTEIN_KINASE_ST"/>
    <property type="match status" value="1"/>
</dbReference>
<dbReference type="Gene3D" id="3.30.200.20">
    <property type="entry name" value="Phosphorylase Kinase, domain 1"/>
    <property type="match status" value="1"/>
</dbReference>
<feature type="binding site" evidence="5">
    <location>
        <position position="104"/>
    </location>
    <ligand>
        <name>ATP</name>
        <dbReference type="ChEBI" id="CHEBI:30616"/>
    </ligand>
</feature>
<dbReference type="CDD" id="cd14014">
    <property type="entry name" value="STKc_PknB_like"/>
    <property type="match status" value="1"/>
</dbReference>
<feature type="domain" description="Protein kinase" evidence="7">
    <location>
        <begin position="74"/>
        <end position="376"/>
    </location>
</feature>
<dbReference type="PROSITE" id="PS00107">
    <property type="entry name" value="PROTEIN_KINASE_ATP"/>
    <property type="match status" value="1"/>
</dbReference>
<keyword evidence="9" id="KW-1185">Reference proteome</keyword>
<protein>
    <submittedName>
        <fullName evidence="8">Serine/threonine protein kinase</fullName>
    </submittedName>
</protein>
<dbReference type="PANTHER" id="PTHR43289">
    <property type="entry name" value="MITOGEN-ACTIVATED PROTEIN KINASE KINASE KINASE 20-RELATED"/>
    <property type="match status" value="1"/>
</dbReference>
<dbReference type="InterPro" id="IPR011009">
    <property type="entry name" value="Kinase-like_dom_sf"/>
</dbReference>
<dbReference type="Gene3D" id="1.10.510.10">
    <property type="entry name" value="Transferase(Phosphotransferase) domain 1"/>
    <property type="match status" value="1"/>
</dbReference>
<dbReference type="PANTHER" id="PTHR43289:SF6">
    <property type="entry name" value="SERINE_THREONINE-PROTEIN KINASE NEKL-3"/>
    <property type="match status" value="1"/>
</dbReference>
<evidence type="ECO:0000256" key="1">
    <source>
        <dbReference type="ARBA" id="ARBA00022679"/>
    </source>
</evidence>
<keyword evidence="2 5" id="KW-0547">Nucleotide-binding</keyword>
<proteinExistence type="predicted"/>
<evidence type="ECO:0000256" key="3">
    <source>
        <dbReference type="ARBA" id="ARBA00022777"/>
    </source>
</evidence>
<organism evidence="8 9">
    <name type="scientific">Acanthopleuribacter pedis</name>
    <dbReference type="NCBI Taxonomy" id="442870"/>
    <lineage>
        <taxon>Bacteria</taxon>
        <taxon>Pseudomonadati</taxon>
        <taxon>Acidobacteriota</taxon>
        <taxon>Holophagae</taxon>
        <taxon>Acanthopleuribacterales</taxon>
        <taxon>Acanthopleuribacteraceae</taxon>
        <taxon>Acanthopleuribacter</taxon>
    </lineage>
</organism>
<reference evidence="8" key="1">
    <citation type="submission" date="2021-03" db="EMBL/GenBank/DDBJ databases">
        <authorList>
            <person name="Wang G."/>
        </authorList>
    </citation>
    <scope>NUCLEOTIDE SEQUENCE</scope>
    <source>
        <strain evidence="8">KCTC 12899</strain>
    </source>
</reference>